<dbReference type="EMBL" id="JBBPBK010000002">
    <property type="protein sequence ID" value="KAK9290507.1"/>
    <property type="molecule type" value="Genomic_DNA"/>
</dbReference>
<sequence>MKRGFLLPSSPANRRSNGDKKGKSIATEDESTSGKIYGAFSSPWELLSQLEQDEVDLILDSLSVAWGWADPAGQRSVSTMMERESHTSMEMGTSSASSSLDQKVPTRVYSRGELLNLRDSHPQRLVHVEMKEDLEEIFKGQEFDVRMKDQNTHAKGSNKCGFRKGGTACARSLSMVEVKILDLDFPSKVSIAYAEDGQQRPLEPQMVDPDIVAMDSGEVWVESQDEDGRHMPESGNSMGRGSEDCPVEEAVVSTVHVEPVAGNKHSVHTSGKAFGKCSEWNSDAKDFFEQNFWRLSRYICSLLGIMYSEIRLVDKLKALHAASVGCYRELLFLNRWDCGVFMIKYTDFYSRGKYDVVDSCFTNMLNMRMRNR</sequence>
<protein>
    <submittedName>
        <fullName evidence="2">Uncharacterized protein</fullName>
    </submittedName>
</protein>
<evidence type="ECO:0000256" key="1">
    <source>
        <dbReference type="SAM" id="MobiDB-lite"/>
    </source>
</evidence>
<organism evidence="2 3">
    <name type="scientific">Liquidambar formosana</name>
    <name type="common">Formosan gum</name>
    <dbReference type="NCBI Taxonomy" id="63359"/>
    <lineage>
        <taxon>Eukaryota</taxon>
        <taxon>Viridiplantae</taxon>
        <taxon>Streptophyta</taxon>
        <taxon>Embryophyta</taxon>
        <taxon>Tracheophyta</taxon>
        <taxon>Spermatophyta</taxon>
        <taxon>Magnoliopsida</taxon>
        <taxon>eudicotyledons</taxon>
        <taxon>Gunneridae</taxon>
        <taxon>Pentapetalae</taxon>
        <taxon>Saxifragales</taxon>
        <taxon>Altingiaceae</taxon>
        <taxon>Liquidambar</taxon>
    </lineage>
</organism>
<comment type="caution">
    <text evidence="2">The sequence shown here is derived from an EMBL/GenBank/DDBJ whole genome shotgun (WGS) entry which is preliminary data.</text>
</comment>
<dbReference type="Proteomes" id="UP001415857">
    <property type="component" value="Unassembled WGS sequence"/>
</dbReference>
<feature type="region of interest" description="Disordered" evidence="1">
    <location>
        <begin position="1"/>
        <end position="32"/>
    </location>
</feature>
<reference evidence="2 3" key="1">
    <citation type="journal article" date="2024" name="Plant J.">
        <title>Genome sequences and population genomics reveal climatic adaptation and genomic divergence between two closely related sweetgum species.</title>
        <authorList>
            <person name="Xu W.Q."/>
            <person name="Ren C.Q."/>
            <person name="Zhang X.Y."/>
            <person name="Comes H.P."/>
            <person name="Liu X.H."/>
            <person name="Li Y.G."/>
            <person name="Kettle C.J."/>
            <person name="Jalonen R."/>
            <person name="Gaisberger H."/>
            <person name="Ma Y.Z."/>
            <person name="Qiu Y.X."/>
        </authorList>
    </citation>
    <scope>NUCLEOTIDE SEQUENCE [LARGE SCALE GENOMIC DNA]</scope>
    <source>
        <strain evidence="2">Hangzhou</strain>
    </source>
</reference>
<proteinExistence type="predicted"/>
<gene>
    <name evidence="2" type="ORF">L1049_008677</name>
</gene>
<name>A0AAP0S9S5_LIQFO</name>
<keyword evidence="3" id="KW-1185">Reference proteome</keyword>
<dbReference type="AlphaFoldDB" id="A0AAP0S9S5"/>
<evidence type="ECO:0000313" key="2">
    <source>
        <dbReference type="EMBL" id="KAK9290507.1"/>
    </source>
</evidence>
<evidence type="ECO:0000313" key="3">
    <source>
        <dbReference type="Proteomes" id="UP001415857"/>
    </source>
</evidence>
<accession>A0AAP0S9S5</accession>